<sequence>MPDPPDVTVSIVNHGNRDAVLRSLEALRDDDGRRSQLEVVVVDNASEDGSVDAVRAAHPGVRVVANAHRLGFGANHNRAVAAAHGRHLLLLNDDTVVPAGTIDRLVAYLDRHAHVGVVAPRVVDATGATHDSAWALPSVGVDLLQAATLHRLPAPQSRGVVARRVGWAMGCCLLVRASAFRAAAGFDEGFYMYSEEIDLCARLAAAGWETHWLPSAAVVHEGQRSTGAASPERAVEMARSRRRYWRRHLPAAAVLPVRLAVTAEFLALAAAAAVARRPWRPFLRQARGCWTDAGRPGLRERAWAWNAVHADAPGRAP</sequence>
<dbReference type="CDD" id="cd04186">
    <property type="entry name" value="GT_2_like_c"/>
    <property type="match status" value="1"/>
</dbReference>
<dbReference type="InterPro" id="IPR001173">
    <property type="entry name" value="Glyco_trans_2-like"/>
</dbReference>
<proteinExistence type="predicted"/>
<dbReference type="Gene3D" id="3.90.550.10">
    <property type="entry name" value="Spore Coat Polysaccharide Biosynthesis Protein SpsA, Chain A"/>
    <property type="match status" value="1"/>
</dbReference>
<dbReference type="Pfam" id="PF00535">
    <property type="entry name" value="Glycos_transf_2"/>
    <property type="match status" value="1"/>
</dbReference>
<accession>A0A6J4UAJ1</accession>
<dbReference type="PANTHER" id="PTHR43179:SF7">
    <property type="entry name" value="RHAMNOSYLTRANSFERASE WBBL"/>
    <property type="match status" value="1"/>
</dbReference>
<evidence type="ECO:0000313" key="2">
    <source>
        <dbReference type="EMBL" id="CAA9545360.1"/>
    </source>
</evidence>
<dbReference type="InterPro" id="IPR029044">
    <property type="entry name" value="Nucleotide-diphossugar_trans"/>
</dbReference>
<evidence type="ECO:0000259" key="1">
    <source>
        <dbReference type="Pfam" id="PF00535"/>
    </source>
</evidence>
<feature type="domain" description="Glycosyltransferase 2-like" evidence="1">
    <location>
        <begin position="9"/>
        <end position="130"/>
    </location>
</feature>
<dbReference type="EMBL" id="CADCWC010000337">
    <property type="protein sequence ID" value="CAA9545360.1"/>
    <property type="molecule type" value="Genomic_DNA"/>
</dbReference>
<organism evidence="2">
    <name type="scientific">uncultured Thermoleophilia bacterium</name>
    <dbReference type="NCBI Taxonomy" id="1497501"/>
    <lineage>
        <taxon>Bacteria</taxon>
        <taxon>Bacillati</taxon>
        <taxon>Actinomycetota</taxon>
        <taxon>Thermoleophilia</taxon>
        <taxon>environmental samples</taxon>
    </lineage>
</organism>
<dbReference type="SUPFAM" id="SSF53448">
    <property type="entry name" value="Nucleotide-diphospho-sugar transferases"/>
    <property type="match status" value="1"/>
</dbReference>
<dbReference type="PANTHER" id="PTHR43179">
    <property type="entry name" value="RHAMNOSYLTRANSFERASE WBBL"/>
    <property type="match status" value="1"/>
</dbReference>
<reference evidence="2" key="1">
    <citation type="submission" date="2020-02" db="EMBL/GenBank/DDBJ databases">
        <authorList>
            <person name="Meier V. D."/>
        </authorList>
    </citation>
    <scope>NUCLEOTIDE SEQUENCE</scope>
    <source>
        <strain evidence="2">AVDCRST_MAG79</strain>
    </source>
</reference>
<gene>
    <name evidence="2" type="ORF">AVDCRST_MAG79-2238</name>
</gene>
<protein>
    <recommendedName>
        <fullName evidence="1">Glycosyltransferase 2-like domain-containing protein</fullName>
    </recommendedName>
</protein>
<name>A0A6J4UAJ1_9ACTN</name>
<dbReference type="AlphaFoldDB" id="A0A6J4UAJ1"/>